<keyword evidence="2" id="KW-1185">Reference proteome</keyword>
<proteinExistence type="predicted"/>
<name>A0A183IT86_9BILA</name>
<protein>
    <submittedName>
        <fullName evidence="3">Reverse transcriptase domain-containing protein</fullName>
    </submittedName>
</protein>
<evidence type="ECO:0000313" key="1">
    <source>
        <dbReference type="EMBL" id="VDP10926.1"/>
    </source>
</evidence>
<accession>A0A183IT86</accession>
<reference evidence="3" key="1">
    <citation type="submission" date="2016-06" db="UniProtKB">
        <authorList>
            <consortium name="WormBaseParasite"/>
        </authorList>
    </citation>
    <scope>IDENTIFICATION</scope>
</reference>
<dbReference type="Proteomes" id="UP000270296">
    <property type="component" value="Unassembled WGS sequence"/>
</dbReference>
<dbReference type="WBParaSite" id="SBAD_0000709601-mRNA-1">
    <property type="protein sequence ID" value="SBAD_0000709601-mRNA-1"/>
    <property type="gene ID" value="SBAD_0000709601"/>
</dbReference>
<reference evidence="1 2" key="2">
    <citation type="submission" date="2018-11" db="EMBL/GenBank/DDBJ databases">
        <authorList>
            <consortium name="Pathogen Informatics"/>
        </authorList>
    </citation>
    <scope>NUCLEOTIDE SEQUENCE [LARGE SCALE GENOMIC DNA]</scope>
</reference>
<dbReference type="OrthoDB" id="410104at2759"/>
<gene>
    <name evidence="1" type="ORF">SBAD_LOCUS6833</name>
</gene>
<dbReference type="AlphaFoldDB" id="A0A183IT86"/>
<organism evidence="3">
    <name type="scientific">Soboliphyme baturini</name>
    <dbReference type="NCBI Taxonomy" id="241478"/>
    <lineage>
        <taxon>Eukaryota</taxon>
        <taxon>Metazoa</taxon>
        <taxon>Ecdysozoa</taxon>
        <taxon>Nematoda</taxon>
        <taxon>Enoplea</taxon>
        <taxon>Dorylaimia</taxon>
        <taxon>Dioctophymatida</taxon>
        <taxon>Dioctophymatoidea</taxon>
        <taxon>Soboliphymatidae</taxon>
        <taxon>Soboliphyme</taxon>
    </lineage>
</organism>
<evidence type="ECO:0000313" key="2">
    <source>
        <dbReference type="Proteomes" id="UP000270296"/>
    </source>
</evidence>
<dbReference type="EMBL" id="UZAM01010081">
    <property type="protein sequence ID" value="VDP10926.1"/>
    <property type="molecule type" value="Genomic_DNA"/>
</dbReference>
<evidence type="ECO:0000313" key="3">
    <source>
        <dbReference type="WBParaSite" id="SBAD_0000709601-mRNA-1"/>
    </source>
</evidence>
<sequence>MDLNALPNVLHDFCITSVNVDLIEEPNTGIVAYVKTFEEPCRINIKREVGAADFNTLKLIATALVSFFNRLNWSDGTDVIGERLTHLLFADDIGIFTEGAAEI</sequence>